<sequence length="90" mass="10342">MFLKNSRYYGIPTVVTTDLTGREVQAVMLRRLPATPGERSVVHDHDQLDVMAYRRFRDGTRFWHIADANSELEANTLVRRSGRAIDVPVK</sequence>
<reference evidence="1 2" key="1">
    <citation type="submission" date="2019-03" db="EMBL/GenBank/DDBJ databases">
        <title>Genomic Encyclopedia of Type Strains, Phase IV (KMG-IV): sequencing the most valuable type-strain genomes for metagenomic binning, comparative biology and taxonomic classification.</title>
        <authorList>
            <person name="Goeker M."/>
        </authorList>
    </citation>
    <scope>NUCLEOTIDE SEQUENCE [LARGE SCALE GENOMIC DNA]</scope>
    <source>
        <strain evidence="1 2">DSM 21667</strain>
    </source>
</reference>
<gene>
    <name evidence="1" type="ORF">DFR29_10542</name>
</gene>
<evidence type="ECO:0000313" key="2">
    <source>
        <dbReference type="Proteomes" id="UP000295293"/>
    </source>
</evidence>
<accession>A0A4R6Z030</accession>
<evidence type="ECO:0000313" key="1">
    <source>
        <dbReference type="EMBL" id="TDR44861.1"/>
    </source>
</evidence>
<dbReference type="AlphaFoldDB" id="A0A4R6Z030"/>
<dbReference type="OrthoDB" id="9809850at2"/>
<protein>
    <submittedName>
        <fullName evidence="1">Uncharacterized protein</fullName>
    </submittedName>
</protein>
<dbReference type="Proteomes" id="UP000295293">
    <property type="component" value="Unassembled WGS sequence"/>
</dbReference>
<organism evidence="1 2">
    <name type="scientific">Tahibacter aquaticus</name>
    <dbReference type="NCBI Taxonomy" id="520092"/>
    <lineage>
        <taxon>Bacteria</taxon>
        <taxon>Pseudomonadati</taxon>
        <taxon>Pseudomonadota</taxon>
        <taxon>Gammaproteobacteria</taxon>
        <taxon>Lysobacterales</taxon>
        <taxon>Rhodanobacteraceae</taxon>
        <taxon>Tahibacter</taxon>
    </lineage>
</organism>
<name>A0A4R6Z030_9GAMM</name>
<comment type="caution">
    <text evidence="1">The sequence shown here is derived from an EMBL/GenBank/DDBJ whole genome shotgun (WGS) entry which is preliminary data.</text>
</comment>
<dbReference type="EMBL" id="SNZH01000005">
    <property type="protein sequence ID" value="TDR44861.1"/>
    <property type="molecule type" value="Genomic_DNA"/>
</dbReference>
<proteinExistence type="predicted"/>
<dbReference type="RefSeq" id="WP_133818381.1">
    <property type="nucleotide sequence ID" value="NZ_SNZH01000005.1"/>
</dbReference>
<keyword evidence="2" id="KW-1185">Reference proteome</keyword>